<accession>A0A2K2H5U7</accession>
<dbReference type="AlphaFoldDB" id="A0A2K2H5U7"/>
<dbReference type="Proteomes" id="UP000236340">
    <property type="component" value="Unassembled WGS sequence"/>
</dbReference>
<protein>
    <submittedName>
        <fullName evidence="1">Addiction module antitoxin RelB</fullName>
    </submittedName>
</protein>
<dbReference type="InterPro" id="IPR013406">
    <property type="entry name" value="CHP02574_addiction_mod"/>
</dbReference>
<name>A0A2K2H5U7_9BACT</name>
<dbReference type="RefSeq" id="WP_103116803.1">
    <property type="nucleotide sequence ID" value="NZ_PPFX01000056.1"/>
</dbReference>
<evidence type="ECO:0000313" key="2">
    <source>
        <dbReference type="Proteomes" id="UP000236340"/>
    </source>
</evidence>
<proteinExistence type="predicted"/>
<gene>
    <name evidence="1" type="ORF">C2E25_16405</name>
</gene>
<organism evidence="1 2">
    <name type="scientific">Geothermobacter hydrogeniphilus</name>
    <dbReference type="NCBI Taxonomy" id="1969733"/>
    <lineage>
        <taxon>Bacteria</taxon>
        <taxon>Pseudomonadati</taxon>
        <taxon>Thermodesulfobacteriota</taxon>
        <taxon>Desulfuromonadia</taxon>
        <taxon>Desulfuromonadales</taxon>
        <taxon>Geothermobacteraceae</taxon>
        <taxon>Geothermobacter</taxon>
    </lineage>
</organism>
<reference evidence="1 2" key="1">
    <citation type="journal article" date="2018" name="Genome Announc.">
        <title>Genome Sequence of Geothermobacter sp. HR-1 Iron Reducer from the Loihi Seamount.</title>
        <authorList>
            <person name="Smith H."/>
            <person name="Abuyen K."/>
            <person name="Tremblay J."/>
            <person name="Savalia P."/>
            <person name="Perez-Rodriguez I."/>
            <person name="Emerson D."/>
            <person name="Tully B."/>
            <person name="Amend J."/>
        </authorList>
    </citation>
    <scope>NUCLEOTIDE SEQUENCE [LARGE SCALE GENOMIC DNA]</scope>
    <source>
        <strain evidence="1 2">HR-1</strain>
    </source>
</reference>
<dbReference type="EMBL" id="PPFX01000056">
    <property type="protein sequence ID" value="PNU18692.1"/>
    <property type="molecule type" value="Genomic_DNA"/>
</dbReference>
<comment type="caution">
    <text evidence="1">The sequence shown here is derived from an EMBL/GenBank/DDBJ whole genome shotgun (WGS) entry which is preliminary data.</text>
</comment>
<evidence type="ECO:0000313" key="1">
    <source>
        <dbReference type="EMBL" id="PNU18692.1"/>
    </source>
</evidence>
<dbReference type="Pfam" id="PF09720">
    <property type="entry name" value="Unstab_antitox"/>
    <property type="match status" value="1"/>
</dbReference>
<dbReference type="OrthoDB" id="5347864at2"/>
<sequence length="71" mass="8482">MPTARQLVEELEKLSPDERLQVIDQVIHDTIEPHPEIESIWVREASARWEAFERGDVTVRSYRDVMEKYRT</sequence>